<feature type="chain" id="PRO_5038642384" description="Ig-like domain-containing protein" evidence="2">
    <location>
        <begin position="23"/>
        <end position="189"/>
    </location>
</feature>
<proteinExistence type="predicted"/>
<protein>
    <recommendedName>
        <fullName evidence="5">Ig-like domain-containing protein</fullName>
    </recommendedName>
</protein>
<evidence type="ECO:0000313" key="4">
    <source>
        <dbReference type="Proteomes" id="UP000295151"/>
    </source>
</evidence>
<evidence type="ECO:0008006" key="5">
    <source>
        <dbReference type="Google" id="ProtNLM"/>
    </source>
</evidence>
<organism evidence="3 4">
    <name type="scientific">Kribbella voronezhensis</name>
    <dbReference type="NCBI Taxonomy" id="2512212"/>
    <lineage>
        <taxon>Bacteria</taxon>
        <taxon>Bacillati</taxon>
        <taxon>Actinomycetota</taxon>
        <taxon>Actinomycetes</taxon>
        <taxon>Propionibacteriales</taxon>
        <taxon>Kribbellaceae</taxon>
        <taxon>Kribbella</taxon>
    </lineage>
</organism>
<dbReference type="EMBL" id="SOCE01000001">
    <property type="protein sequence ID" value="TDU87483.1"/>
    <property type="molecule type" value="Genomic_DNA"/>
</dbReference>
<sequence>MFSGRKALATGLLLLLAGCGGGPQPPAESTPADTIAEPSFEPTEPESTQPVQPRPSLDLASAPIGGNVQENGIFRCAEVNWLGRSPIPAGTTIVTGPPHVEPGGVFELDQRGCPADARPCPDVQWVRSNFQPCFVGARQVAAGTEDIALIMPIHATCTTEADCRSLAGDQPGSQIGFTPGDLPSASPSG</sequence>
<dbReference type="AlphaFoldDB" id="A0A4V3FJS7"/>
<feature type="region of interest" description="Disordered" evidence="1">
    <location>
        <begin position="168"/>
        <end position="189"/>
    </location>
</feature>
<feature type="compositionally biased region" description="Low complexity" evidence="1">
    <location>
        <begin position="37"/>
        <end position="50"/>
    </location>
</feature>
<keyword evidence="4" id="KW-1185">Reference proteome</keyword>
<feature type="region of interest" description="Disordered" evidence="1">
    <location>
        <begin position="22"/>
        <end position="63"/>
    </location>
</feature>
<evidence type="ECO:0000313" key="3">
    <source>
        <dbReference type="EMBL" id="TDU87483.1"/>
    </source>
</evidence>
<dbReference type="Proteomes" id="UP000295151">
    <property type="component" value="Unassembled WGS sequence"/>
</dbReference>
<evidence type="ECO:0000256" key="2">
    <source>
        <dbReference type="SAM" id="SignalP"/>
    </source>
</evidence>
<keyword evidence="2" id="KW-0732">Signal</keyword>
<reference evidence="3 4" key="1">
    <citation type="submission" date="2019-03" db="EMBL/GenBank/DDBJ databases">
        <title>Genomic Encyclopedia of Type Strains, Phase III (KMG-III): the genomes of soil and plant-associated and newly described type strains.</title>
        <authorList>
            <person name="Whitman W."/>
        </authorList>
    </citation>
    <scope>NUCLEOTIDE SEQUENCE [LARGE SCALE GENOMIC DNA]</scope>
    <source>
        <strain evidence="3 4">VKM Ac-2575</strain>
    </source>
</reference>
<gene>
    <name evidence="3" type="ORF">EV138_1006</name>
</gene>
<dbReference type="PROSITE" id="PS51257">
    <property type="entry name" value="PROKAR_LIPOPROTEIN"/>
    <property type="match status" value="1"/>
</dbReference>
<dbReference type="OrthoDB" id="3830508at2"/>
<comment type="caution">
    <text evidence="3">The sequence shown here is derived from an EMBL/GenBank/DDBJ whole genome shotgun (WGS) entry which is preliminary data.</text>
</comment>
<feature type="signal peptide" evidence="2">
    <location>
        <begin position="1"/>
        <end position="22"/>
    </location>
</feature>
<accession>A0A4V3FJS7</accession>
<name>A0A4V3FJS7_9ACTN</name>
<evidence type="ECO:0000256" key="1">
    <source>
        <dbReference type="SAM" id="MobiDB-lite"/>
    </source>
</evidence>
<dbReference type="RefSeq" id="WP_133977249.1">
    <property type="nucleotide sequence ID" value="NZ_SOCE01000001.1"/>
</dbReference>